<keyword evidence="1" id="KW-0067">ATP-binding</keyword>
<evidence type="ECO:0000313" key="2">
    <source>
        <dbReference type="EMBL" id="WIM05245.1"/>
    </source>
</evidence>
<accession>A0AA49FKG9</accession>
<dbReference type="InterPro" id="IPR005338">
    <property type="entry name" value="Anhydro_N_Ac-Mur_kinase"/>
</dbReference>
<reference evidence="2" key="1">
    <citation type="journal article" date="2023" name="Nat. Microbiol.">
        <title>Enrichment and characterization of a nitric oxide-reducing microbial community in a continuous bioreactor.</title>
        <authorList>
            <person name="Garrido-Amador P."/>
            <person name="Stortenbeker N."/>
            <person name="Wessels H.J.C.T."/>
            <person name="Speth D.R."/>
            <person name="Garcia-Heredia I."/>
            <person name="Kartal B."/>
        </authorList>
    </citation>
    <scope>NUCLEOTIDE SEQUENCE</scope>
    <source>
        <strain evidence="2">MAG1</strain>
    </source>
</reference>
<keyword evidence="1 2" id="KW-0808">Transferase</keyword>
<dbReference type="Pfam" id="PF03702">
    <property type="entry name" value="AnmK"/>
    <property type="match status" value="1"/>
</dbReference>
<dbReference type="GO" id="GO:0097175">
    <property type="term" value="P:1,6-anhydro-N-acetyl-beta-muramic acid catabolic process"/>
    <property type="evidence" value="ECO:0007669"/>
    <property type="project" value="UniProtKB-UniRule"/>
</dbReference>
<keyword evidence="1" id="KW-0547">Nucleotide-binding</keyword>
<dbReference type="CDD" id="cd24050">
    <property type="entry name" value="ASKHA_NBD_ANMK"/>
    <property type="match status" value="1"/>
</dbReference>
<comment type="pathway">
    <text evidence="1">Cell wall biogenesis; peptidoglycan recycling.</text>
</comment>
<feature type="binding site" evidence="1">
    <location>
        <begin position="12"/>
        <end position="19"/>
    </location>
    <ligand>
        <name>ATP</name>
        <dbReference type="ChEBI" id="CHEBI:30616"/>
    </ligand>
</feature>
<keyword evidence="1 2" id="KW-0418">Kinase</keyword>
<dbReference type="PANTHER" id="PTHR30605:SF0">
    <property type="entry name" value="ANHYDRO-N-ACETYLMURAMIC ACID KINASE"/>
    <property type="match status" value="1"/>
</dbReference>
<dbReference type="SUPFAM" id="SSF53067">
    <property type="entry name" value="Actin-like ATPase domain"/>
    <property type="match status" value="1"/>
</dbReference>
<keyword evidence="1" id="KW-0119">Carbohydrate metabolism</keyword>
<dbReference type="NCBIfam" id="NF007139">
    <property type="entry name" value="PRK09585.1-3"/>
    <property type="match status" value="1"/>
</dbReference>
<dbReference type="KEGG" id="npv:OHM77_11150"/>
<gene>
    <name evidence="1" type="primary">anmK</name>
    <name evidence="2" type="ORF">OHM77_11150</name>
</gene>
<dbReference type="Proteomes" id="UP001234916">
    <property type="component" value="Chromosome"/>
</dbReference>
<name>A0AA49FKG9_9PROT</name>
<comment type="pathway">
    <text evidence="1">Amino-sugar metabolism; 1,6-anhydro-N-acetylmuramate degradation.</text>
</comment>
<dbReference type="PANTHER" id="PTHR30605">
    <property type="entry name" value="ANHYDRO-N-ACETYLMURAMIC ACID KINASE"/>
    <property type="match status" value="1"/>
</dbReference>
<dbReference type="Gene3D" id="3.30.420.40">
    <property type="match status" value="2"/>
</dbReference>
<dbReference type="GO" id="GO:0006040">
    <property type="term" value="P:amino sugar metabolic process"/>
    <property type="evidence" value="ECO:0007669"/>
    <property type="project" value="InterPro"/>
</dbReference>
<dbReference type="EMBL" id="CP107246">
    <property type="protein sequence ID" value="WIM05245.1"/>
    <property type="molecule type" value="Genomic_DNA"/>
</dbReference>
<comment type="function">
    <text evidence="1">Catalyzes the specific phosphorylation of 1,6-anhydro-N-acetylmuramic acid (anhMurNAc) with the simultaneous cleavage of the 1,6-anhydro ring, generating MurNAc-6-P. Is required for the utilization of anhMurNAc either imported from the medium or derived from its own cell wall murein, and thus plays a role in cell wall recycling.</text>
</comment>
<dbReference type="GO" id="GO:0016301">
    <property type="term" value="F:kinase activity"/>
    <property type="evidence" value="ECO:0007669"/>
    <property type="project" value="UniProtKB-KW"/>
</dbReference>
<comment type="similarity">
    <text evidence="1">Belongs to the anhydro-N-acetylmuramic acid kinase family.</text>
</comment>
<dbReference type="GO" id="GO:0005524">
    <property type="term" value="F:ATP binding"/>
    <property type="evidence" value="ECO:0007669"/>
    <property type="project" value="UniProtKB-UniRule"/>
</dbReference>
<dbReference type="GO" id="GO:0009254">
    <property type="term" value="P:peptidoglycan turnover"/>
    <property type="evidence" value="ECO:0007669"/>
    <property type="project" value="UniProtKB-UniRule"/>
</dbReference>
<dbReference type="AlphaFoldDB" id="A0AA49FKG9"/>
<organism evidence="2">
    <name type="scientific">Candidatus Nitricoxidivorans perseverans</name>
    <dbReference type="NCBI Taxonomy" id="2975601"/>
    <lineage>
        <taxon>Bacteria</taxon>
        <taxon>Pseudomonadati</taxon>
        <taxon>Pseudomonadota</taxon>
        <taxon>Betaproteobacteria</taxon>
        <taxon>Nitrosomonadales</taxon>
        <taxon>Sterolibacteriaceae</taxon>
        <taxon>Candidatus Nitricoxidivorans</taxon>
    </lineage>
</organism>
<proteinExistence type="inferred from homology"/>
<dbReference type="EC" id="2.7.1.170" evidence="1"/>
<dbReference type="GO" id="GO:0016773">
    <property type="term" value="F:phosphotransferase activity, alcohol group as acceptor"/>
    <property type="evidence" value="ECO:0007669"/>
    <property type="project" value="UniProtKB-UniRule"/>
</dbReference>
<dbReference type="InterPro" id="IPR043129">
    <property type="entry name" value="ATPase_NBD"/>
</dbReference>
<dbReference type="HAMAP" id="MF_01270">
    <property type="entry name" value="AnhMurNAc_kinase"/>
    <property type="match status" value="1"/>
</dbReference>
<sequence>MSGDLYVGLMSGTSLDGVDAALVDFSPVGTPACLATHYQPYPDDLKAEVLALHEPGENEIARAGRVANRLARKYADAVRKLLTASNMPSTKVRAIGCHGQTIRHAPAEGYTLQLNNPALLVELAGITVVADFRSRDIAAGGQGAPLVPAFHDAVFRIPDRHRIILNIGGIANITDLAPGRPTGGFDCGPGNMLLDAWIHRCQCKPFDQDGQWGGSGKALPELLARLVAHPFFETRPPKSCGREQFNLGWLESMLSGEESPEDVQTTLAALTATGIADAIGRWCGNPEELFVCGGGARNTALLGELSARLPSVRIATTDVLGLPADWVEAIAFAWLARRSLLGLPGNLPEVTGARGERMLGAVYPA</sequence>
<comment type="catalytic activity">
    <reaction evidence="1">
        <text>1,6-anhydro-N-acetyl-beta-muramate + ATP + H2O = N-acetyl-D-muramate 6-phosphate + ADP + H(+)</text>
        <dbReference type="Rhea" id="RHEA:24952"/>
        <dbReference type="ChEBI" id="CHEBI:15377"/>
        <dbReference type="ChEBI" id="CHEBI:15378"/>
        <dbReference type="ChEBI" id="CHEBI:30616"/>
        <dbReference type="ChEBI" id="CHEBI:58690"/>
        <dbReference type="ChEBI" id="CHEBI:58722"/>
        <dbReference type="ChEBI" id="CHEBI:456216"/>
        <dbReference type="EC" id="2.7.1.170"/>
    </reaction>
</comment>
<protein>
    <recommendedName>
        <fullName evidence="1">Anhydro-N-acetylmuramic acid kinase</fullName>
        <ecNumber evidence="1">2.7.1.170</ecNumber>
    </recommendedName>
    <alternativeName>
        <fullName evidence="1">AnhMurNAc kinase</fullName>
    </alternativeName>
</protein>
<evidence type="ECO:0000256" key="1">
    <source>
        <dbReference type="HAMAP-Rule" id="MF_01270"/>
    </source>
</evidence>